<keyword evidence="2" id="KW-0472">Membrane</keyword>
<feature type="domain" description="ShKT" evidence="3">
    <location>
        <begin position="16"/>
        <end position="47"/>
    </location>
</feature>
<accession>A0A914DPL9</accession>
<name>A0A914DPL9_9BILA</name>
<keyword evidence="2" id="KW-0812">Transmembrane</keyword>
<dbReference type="SMART" id="SM00254">
    <property type="entry name" value="ShKT"/>
    <property type="match status" value="1"/>
</dbReference>
<organism evidence="4 5">
    <name type="scientific">Acrobeloides nanus</name>
    <dbReference type="NCBI Taxonomy" id="290746"/>
    <lineage>
        <taxon>Eukaryota</taxon>
        <taxon>Metazoa</taxon>
        <taxon>Ecdysozoa</taxon>
        <taxon>Nematoda</taxon>
        <taxon>Chromadorea</taxon>
        <taxon>Rhabditida</taxon>
        <taxon>Tylenchina</taxon>
        <taxon>Cephalobomorpha</taxon>
        <taxon>Cephaloboidea</taxon>
        <taxon>Cephalobidae</taxon>
        <taxon>Acrobeloides</taxon>
    </lineage>
</organism>
<feature type="transmembrane region" description="Helical" evidence="2">
    <location>
        <begin position="130"/>
        <end position="148"/>
    </location>
</feature>
<keyword evidence="4" id="KW-1185">Reference proteome</keyword>
<evidence type="ECO:0000259" key="3">
    <source>
        <dbReference type="PROSITE" id="PS51670"/>
    </source>
</evidence>
<evidence type="ECO:0000256" key="1">
    <source>
        <dbReference type="PROSITE-ProRule" id="PRU01005"/>
    </source>
</evidence>
<dbReference type="Proteomes" id="UP000887540">
    <property type="component" value="Unplaced"/>
</dbReference>
<keyword evidence="2" id="KW-1133">Transmembrane helix</keyword>
<protein>
    <submittedName>
        <fullName evidence="5">ShKT domain-containing protein</fullName>
    </submittedName>
</protein>
<sequence>MPVDCPITCNTCPGSCENRYSNCDDLIDECTTNPTMPVDCPITCNTCQDMSSRYLVKSNVDEIDETKYGCCSSFHVIACAKFWAILDIALSIIGIILALFYKPPPHIDTQPASNSSTIFDTGSSIYLSSYIFQRVISIVLSALILYGIDKVKPQMLLPFLGISGFFFVVSVIICVIGAIGILIHIIIQHQYLFIIAILVGLLMLGIFFYTWYLFLDLYYRAYKYLKEVQEGKKNDRYPMKNISSA</sequence>
<reference evidence="5" key="1">
    <citation type="submission" date="2022-11" db="UniProtKB">
        <authorList>
            <consortium name="WormBaseParasite"/>
        </authorList>
    </citation>
    <scope>IDENTIFICATION</scope>
</reference>
<feature type="transmembrane region" description="Helical" evidence="2">
    <location>
        <begin position="193"/>
        <end position="215"/>
    </location>
</feature>
<proteinExistence type="predicted"/>
<dbReference type="InterPro" id="IPR003582">
    <property type="entry name" value="ShKT_dom"/>
</dbReference>
<dbReference type="AlphaFoldDB" id="A0A914DPL9"/>
<evidence type="ECO:0000313" key="5">
    <source>
        <dbReference type="WBParaSite" id="ACRNAN_scaffold3311.g26961.t1"/>
    </source>
</evidence>
<feature type="transmembrane region" description="Helical" evidence="2">
    <location>
        <begin position="160"/>
        <end position="187"/>
    </location>
</feature>
<dbReference type="PROSITE" id="PS51670">
    <property type="entry name" value="SHKT"/>
    <property type="match status" value="1"/>
</dbReference>
<feature type="transmembrane region" description="Helical" evidence="2">
    <location>
        <begin position="82"/>
        <end position="101"/>
    </location>
</feature>
<comment type="caution">
    <text evidence="1">Lacks conserved residue(s) required for the propagation of feature annotation.</text>
</comment>
<evidence type="ECO:0000313" key="4">
    <source>
        <dbReference type="Proteomes" id="UP000887540"/>
    </source>
</evidence>
<evidence type="ECO:0000256" key="2">
    <source>
        <dbReference type="SAM" id="Phobius"/>
    </source>
</evidence>
<dbReference type="WBParaSite" id="ACRNAN_scaffold3311.g26961.t1">
    <property type="protein sequence ID" value="ACRNAN_scaffold3311.g26961.t1"/>
    <property type="gene ID" value="ACRNAN_scaffold3311.g26961"/>
</dbReference>